<gene>
    <name evidence="1 3" type="primary">Gm54637</name>
    <name evidence="2" type="synonym">Ighv1-13</name>
</gene>
<dbReference type="VEuPathDB" id="HostDB:ENSMUSG00000090765"/>
<reference evidence="1" key="4">
    <citation type="submission" date="2025-09" db="UniProtKB">
        <authorList>
            <consortium name="Ensembl"/>
        </authorList>
    </citation>
    <scope>IDENTIFICATION</scope>
    <source>
        <strain evidence="1">C57BL/6J</strain>
    </source>
</reference>
<dbReference type="MGI" id="MGI:5009907">
    <property type="gene designation" value="Ighv1-13"/>
</dbReference>
<reference evidence="1" key="3">
    <citation type="submission" date="2025-08" db="UniProtKB">
        <authorList>
            <consortium name="Ensembl"/>
        </authorList>
    </citation>
    <scope>IDENTIFICATION</scope>
    <source>
        <strain evidence="1">C57BL/6J</strain>
    </source>
</reference>
<dbReference type="RNAct" id="A0A075B5I0">
    <property type="molecule type" value="protein"/>
</dbReference>
<accession>A0A075B5I0</accession>
<dbReference type="Bgee" id="ENSMUSG00000090765">
    <property type="expression patterns" value="Expressed in jejunum and 5 other cell types or tissues"/>
</dbReference>
<proteinExistence type="predicted"/>
<dbReference type="AGR" id="MGI:5009907"/>
<protein>
    <submittedName>
        <fullName evidence="1">Predicted gene, 54637</fullName>
    </submittedName>
</protein>
<evidence type="ECO:0000313" key="3">
    <source>
        <dbReference type="MGI" id="MGI:6845752"/>
    </source>
</evidence>
<keyword evidence="4" id="KW-1185">Reference proteome</keyword>
<evidence type="ECO:0000313" key="4">
    <source>
        <dbReference type="Proteomes" id="UP000000589"/>
    </source>
</evidence>
<evidence type="ECO:0000313" key="2">
    <source>
        <dbReference type="MGI" id="MGI:5009907"/>
    </source>
</evidence>
<dbReference type="MGI" id="MGI:6845752">
    <property type="gene designation" value="Gm54637"/>
</dbReference>
<name>A0A075B5I0_MOUSE</name>
<dbReference type="AlphaFoldDB" id="A0A075B5I0"/>
<dbReference type="GeneTree" id="ENSGT01140000286883"/>
<dbReference type="Proteomes" id="UP000000589">
    <property type="component" value="Chromosome 12"/>
</dbReference>
<organism evidence="1 4">
    <name type="scientific">Mus musculus</name>
    <name type="common">Mouse</name>
    <dbReference type="NCBI Taxonomy" id="10090"/>
    <lineage>
        <taxon>Eukaryota</taxon>
        <taxon>Metazoa</taxon>
        <taxon>Chordata</taxon>
        <taxon>Craniata</taxon>
        <taxon>Vertebrata</taxon>
        <taxon>Euteleostomi</taxon>
        <taxon>Mammalia</taxon>
        <taxon>Eutheria</taxon>
        <taxon>Euarchontoglires</taxon>
        <taxon>Glires</taxon>
        <taxon>Rodentia</taxon>
        <taxon>Myomorpha</taxon>
        <taxon>Muroidea</taxon>
        <taxon>Muridae</taxon>
        <taxon>Murinae</taxon>
        <taxon>Mus</taxon>
        <taxon>Mus</taxon>
    </lineage>
</organism>
<dbReference type="HOGENOM" id="CLU_2338921_0_0_1"/>
<evidence type="ECO:0000313" key="1">
    <source>
        <dbReference type="Ensembl" id="ENSMUSP00000093010.3"/>
    </source>
</evidence>
<dbReference type="InParanoid" id="A0A075B5I0"/>
<dbReference type="Ensembl" id="ENSMUST00000095364.3">
    <property type="protein sequence ID" value="ENSMUSP00000093010.3"/>
    <property type="gene ID" value="ENSMUSG00000090765.2"/>
</dbReference>
<dbReference type="AGR" id="MGI:6845752"/>
<sequence>SLTIIVSSVLRCQASELHVGCVGGCVYSKCGLAFELLIVGNTTIFRMNSSNPFQSLLQTLLHPLNFIVIKIVARSLAGQLHLSPRYYQLWSRLLKLDL</sequence>
<reference evidence="1 4" key="2">
    <citation type="journal article" date="2011" name="PLoS Biol.">
        <title>Modernizing reference genome assemblies.</title>
        <authorList>
            <person name="Church D.M."/>
            <person name="Schneider V.A."/>
            <person name="Graves T."/>
            <person name="Auger K."/>
            <person name="Cunningham F."/>
            <person name="Bouk N."/>
            <person name="Chen H.C."/>
            <person name="Agarwala R."/>
            <person name="McLaren W.M."/>
            <person name="Ritchie G.R."/>
            <person name="Albracht D."/>
            <person name="Kremitzki M."/>
            <person name="Rock S."/>
            <person name="Kotkiewicz H."/>
            <person name="Kremitzki C."/>
            <person name="Wollam A."/>
            <person name="Trani L."/>
            <person name="Fulton L."/>
            <person name="Fulton R."/>
            <person name="Matthews L."/>
            <person name="Whitehead S."/>
            <person name="Chow W."/>
            <person name="Torrance J."/>
            <person name="Dunn M."/>
            <person name="Harden G."/>
            <person name="Threadgold G."/>
            <person name="Wood J."/>
            <person name="Collins J."/>
            <person name="Heath P."/>
            <person name="Griffiths G."/>
            <person name="Pelan S."/>
            <person name="Grafham D."/>
            <person name="Eichler E.E."/>
            <person name="Weinstock G."/>
            <person name="Mardis E.R."/>
            <person name="Wilson R.K."/>
            <person name="Howe K."/>
            <person name="Flicek P."/>
            <person name="Hubbard T."/>
        </authorList>
    </citation>
    <scope>NUCLEOTIDE SEQUENCE [LARGE SCALE GENOMIC DNA]</scope>
    <source>
        <strain evidence="1 4">C57BL/6J</strain>
    </source>
</reference>
<reference evidence="1 4" key="1">
    <citation type="journal article" date="2009" name="PLoS Biol.">
        <title>Lineage-specific biology revealed by a finished genome assembly of the mouse.</title>
        <authorList>
            <consortium name="Mouse Genome Sequencing Consortium"/>
            <person name="Church D.M."/>
            <person name="Goodstadt L."/>
            <person name="Hillier L.W."/>
            <person name="Zody M.C."/>
            <person name="Goldstein S."/>
            <person name="She X."/>
            <person name="Bult C.J."/>
            <person name="Agarwala R."/>
            <person name="Cherry J.L."/>
            <person name="DiCuccio M."/>
            <person name="Hlavina W."/>
            <person name="Kapustin Y."/>
            <person name="Meric P."/>
            <person name="Maglott D."/>
            <person name="Birtle Z."/>
            <person name="Marques A.C."/>
            <person name="Graves T."/>
            <person name="Zhou S."/>
            <person name="Teague B."/>
            <person name="Potamousis K."/>
            <person name="Churas C."/>
            <person name="Place M."/>
            <person name="Herschleb J."/>
            <person name="Runnheim R."/>
            <person name="Forrest D."/>
            <person name="Amos-Landgraf J."/>
            <person name="Schwartz D.C."/>
            <person name="Cheng Z."/>
            <person name="Lindblad-Toh K."/>
            <person name="Eichler E.E."/>
            <person name="Ponting C.P."/>
        </authorList>
    </citation>
    <scope>NUCLEOTIDE SEQUENCE [LARGE SCALE GENOMIC DNA]</scope>
    <source>
        <strain evidence="1 4">C57BL/6J</strain>
    </source>
</reference>